<feature type="transmembrane region" description="Helical" evidence="1">
    <location>
        <begin position="55"/>
        <end position="73"/>
    </location>
</feature>
<dbReference type="AlphaFoldDB" id="A0A196S9X0"/>
<name>A0A196S9X0_BLAHN</name>
<keyword evidence="1" id="KW-1133">Transmembrane helix</keyword>
<keyword evidence="3" id="KW-1185">Reference proteome</keyword>
<accession>A0A196S9X0</accession>
<sequence length="95" mass="10950">MNCARILLKNASKSVSRSFRRNFGETAVHKNIWIEEHNGIKEDLTNRFEWSGQNIMNSIVFLGLIPCFIYIVGKSAQDRQYETPDRTKATPATFQ</sequence>
<evidence type="ECO:0000256" key="1">
    <source>
        <dbReference type="SAM" id="Phobius"/>
    </source>
</evidence>
<keyword evidence="1" id="KW-0812">Transmembrane</keyword>
<dbReference type="EMBL" id="LXWW01000460">
    <property type="protein sequence ID" value="OAO13131.1"/>
    <property type="molecule type" value="Genomic_DNA"/>
</dbReference>
<keyword evidence="1" id="KW-0472">Membrane</keyword>
<evidence type="ECO:0000313" key="3">
    <source>
        <dbReference type="Proteomes" id="UP000078348"/>
    </source>
</evidence>
<gene>
    <name evidence="2" type="ORF">AV274_5214</name>
</gene>
<reference evidence="2 3" key="1">
    <citation type="submission" date="2016-05" db="EMBL/GenBank/DDBJ databases">
        <title>Nuclear genome of Blastocystis sp. subtype 1 NandII.</title>
        <authorList>
            <person name="Gentekaki E."/>
            <person name="Curtis B."/>
            <person name="Stairs C."/>
            <person name="Eme L."/>
            <person name="Herman E."/>
            <person name="Klimes V."/>
            <person name="Arias M.C."/>
            <person name="Elias M."/>
            <person name="Hilliou F."/>
            <person name="Klute M."/>
            <person name="Malik S.-B."/>
            <person name="Pightling A."/>
            <person name="Rachubinski R."/>
            <person name="Salas D."/>
            <person name="Schlacht A."/>
            <person name="Suga H."/>
            <person name="Archibald J."/>
            <person name="Ball S.G."/>
            <person name="Clark G."/>
            <person name="Dacks J."/>
            <person name="Van Der Giezen M."/>
            <person name="Tsaousis A."/>
            <person name="Roger A."/>
        </authorList>
    </citation>
    <scope>NUCLEOTIDE SEQUENCE [LARGE SCALE GENOMIC DNA]</scope>
    <source>
        <strain evidence="3">ATCC 50177 / NandII</strain>
    </source>
</reference>
<dbReference type="OrthoDB" id="10315378at2759"/>
<protein>
    <submittedName>
        <fullName evidence="2">Uncharacterized protein</fullName>
    </submittedName>
</protein>
<organism evidence="2 3">
    <name type="scientific">Blastocystis sp. subtype 1 (strain ATCC 50177 / NandII)</name>
    <dbReference type="NCBI Taxonomy" id="478820"/>
    <lineage>
        <taxon>Eukaryota</taxon>
        <taxon>Sar</taxon>
        <taxon>Stramenopiles</taxon>
        <taxon>Bigyra</taxon>
        <taxon>Opalozoa</taxon>
        <taxon>Opalinata</taxon>
        <taxon>Blastocystidae</taxon>
        <taxon>Blastocystis</taxon>
    </lineage>
</organism>
<comment type="caution">
    <text evidence="2">The sequence shown here is derived from an EMBL/GenBank/DDBJ whole genome shotgun (WGS) entry which is preliminary data.</text>
</comment>
<evidence type="ECO:0000313" key="2">
    <source>
        <dbReference type="EMBL" id="OAO13131.1"/>
    </source>
</evidence>
<proteinExistence type="predicted"/>
<dbReference type="Proteomes" id="UP000078348">
    <property type="component" value="Unassembled WGS sequence"/>
</dbReference>